<gene>
    <name evidence="1" type="ORF">EDC30_109117</name>
</gene>
<comment type="caution">
    <text evidence="1">The sequence shown here is derived from an EMBL/GenBank/DDBJ whole genome shotgun (WGS) entry which is preliminary data.</text>
</comment>
<dbReference type="AlphaFoldDB" id="A0A4R3HSA5"/>
<name>A0A4R3HSA5_PAULE</name>
<accession>A0A4R3HSA5</accession>
<evidence type="ECO:0000313" key="1">
    <source>
        <dbReference type="EMBL" id="TCS35818.1"/>
    </source>
</evidence>
<keyword evidence="2" id="KW-1185">Reference proteome</keyword>
<organism evidence="1 2">
    <name type="scientific">Paucimonas lemoignei</name>
    <name type="common">Pseudomonas lemoignei</name>
    <dbReference type="NCBI Taxonomy" id="29443"/>
    <lineage>
        <taxon>Bacteria</taxon>
        <taxon>Pseudomonadati</taxon>
        <taxon>Pseudomonadota</taxon>
        <taxon>Betaproteobacteria</taxon>
        <taxon>Burkholderiales</taxon>
        <taxon>Burkholderiaceae</taxon>
        <taxon>Paucimonas</taxon>
    </lineage>
</organism>
<dbReference type="EMBL" id="SLZQ01000009">
    <property type="protein sequence ID" value="TCS35818.1"/>
    <property type="molecule type" value="Genomic_DNA"/>
</dbReference>
<proteinExistence type="predicted"/>
<dbReference type="Proteomes" id="UP000295382">
    <property type="component" value="Unassembled WGS sequence"/>
</dbReference>
<sequence length="70" mass="7850">MVARYMSPYQRTLELKVIVREPTIDDLKAAYQRCIADKKKLPFEKALETPAFALAIKNAARAAIIRSGGK</sequence>
<protein>
    <submittedName>
        <fullName evidence="1">Uncharacterized protein</fullName>
    </submittedName>
</protein>
<reference evidence="1 2" key="1">
    <citation type="submission" date="2019-03" db="EMBL/GenBank/DDBJ databases">
        <title>Genomic Encyclopedia of Type Strains, Phase IV (KMG-IV): sequencing the most valuable type-strain genomes for metagenomic binning, comparative biology and taxonomic classification.</title>
        <authorList>
            <person name="Goeker M."/>
        </authorList>
    </citation>
    <scope>NUCLEOTIDE SEQUENCE [LARGE SCALE GENOMIC DNA]</scope>
    <source>
        <strain evidence="1 2">DSM 7445</strain>
    </source>
</reference>
<evidence type="ECO:0000313" key="2">
    <source>
        <dbReference type="Proteomes" id="UP000295382"/>
    </source>
</evidence>